<accession>A0ABX7BR07</accession>
<evidence type="ECO:0000256" key="1">
    <source>
        <dbReference type="ARBA" id="ARBA00022801"/>
    </source>
</evidence>
<name>A0ABX7BR07_9CAUL</name>
<evidence type="ECO:0000259" key="2">
    <source>
        <dbReference type="Pfam" id="PF07859"/>
    </source>
</evidence>
<dbReference type="Proteomes" id="UP000595448">
    <property type="component" value="Chromosome"/>
</dbReference>
<evidence type="ECO:0000313" key="4">
    <source>
        <dbReference type="Proteomes" id="UP000595448"/>
    </source>
</evidence>
<reference evidence="3 4" key="1">
    <citation type="submission" date="2021-01" db="EMBL/GenBank/DDBJ databases">
        <title>Brevundimonas vitis sp. nov., an bacterium isolated from grape (Vitis vinifera).</title>
        <authorList>
            <person name="Jiang L."/>
            <person name="Lee J."/>
        </authorList>
    </citation>
    <scope>NUCLEOTIDE SEQUENCE [LARGE SCALE GENOMIC DNA]</scope>
    <source>
        <strain evidence="3 4">GRTSA-9</strain>
    </source>
</reference>
<protein>
    <submittedName>
        <fullName evidence="3">Alpha/beta hydrolase</fullName>
    </submittedName>
</protein>
<organism evidence="3 4">
    <name type="scientific">Brevundimonas vitisensis</name>
    <dbReference type="NCBI Taxonomy" id="2800818"/>
    <lineage>
        <taxon>Bacteria</taxon>
        <taxon>Pseudomonadati</taxon>
        <taxon>Pseudomonadota</taxon>
        <taxon>Alphaproteobacteria</taxon>
        <taxon>Caulobacterales</taxon>
        <taxon>Caulobacteraceae</taxon>
        <taxon>Brevundimonas</taxon>
    </lineage>
</organism>
<dbReference type="InterPro" id="IPR013094">
    <property type="entry name" value="AB_hydrolase_3"/>
</dbReference>
<dbReference type="PANTHER" id="PTHR48081">
    <property type="entry name" value="AB HYDROLASE SUPERFAMILY PROTEIN C4A8.06C"/>
    <property type="match status" value="1"/>
</dbReference>
<keyword evidence="4" id="KW-1185">Reference proteome</keyword>
<gene>
    <name evidence="3" type="ORF">JIP62_08545</name>
</gene>
<dbReference type="InterPro" id="IPR050300">
    <property type="entry name" value="GDXG_lipolytic_enzyme"/>
</dbReference>
<sequence length="289" mass="30905">MAAVLPRFGGCVADGFVTGEIDLQAPDAESQYNNRARVPDHPVVMDRWKALALAARAAHPPETLAYGPGPREVMDIFDAGPGTPIAVFLHGGYWQALDKDWFTGIAPAFIRHGVSLAVPSYDLAPTVRLGTILKQVRVAMDVMRDRNGGQRPVVFGHSAGGHMAACMLSEARAGAAVAISGLFDLRPLIGTSLNTALDLDENEAAALSPVFWPIPNGSTPGGTVLDCIVGGEESAEFLRQSRMMADHWANNGVETRYQALPGLNHFTVLDPLFDADSALVRRIVDLAKQ</sequence>
<feature type="domain" description="Alpha/beta hydrolase fold-3" evidence="2">
    <location>
        <begin position="87"/>
        <end position="193"/>
    </location>
</feature>
<dbReference type="SUPFAM" id="SSF53474">
    <property type="entry name" value="alpha/beta-Hydrolases"/>
    <property type="match status" value="1"/>
</dbReference>
<dbReference type="Gene3D" id="3.40.50.1820">
    <property type="entry name" value="alpha/beta hydrolase"/>
    <property type="match status" value="1"/>
</dbReference>
<evidence type="ECO:0000313" key="3">
    <source>
        <dbReference type="EMBL" id="QQQ20064.1"/>
    </source>
</evidence>
<keyword evidence="1 3" id="KW-0378">Hydrolase</keyword>
<dbReference type="GO" id="GO:0016787">
    <property type="term" value="F:hydrolase activity"/>
    <property type="evidence" value="ECO:0007669"/>
    <property type="project" value="UniProtKB-KW"/>
</dbReference>
<dbReference type="EMBL" id="CP067977">
    <property type="protein sequence ID" value="QQQ20064.1"/>
    <property type="molecule type" value="Genomic_DNA"/>
</dbReference>
<dbReference type="InterPro" id="IPR029058">
    <property type="entry name" value="AB_hydrolase_fold"/>
</dbReference>
<proteinExistence type="predicted"/>
<dbReference type="Pfam" id="PF07859">
    <property type="entry name" value="Abhydrolase_3"/>
    <property type="match status" value="1"/>
</dbReference>
<dbReference type="PANTHER" id="PTHR48081:SF33">
    <property type="entry name" value="KYNURENINE FORMAMIDASE"/>
    <property type="match status" value="1"/>
</dbReference>